<evidence type="ECO:0000256" key="6">
    <source>
        <dbReference type="ARBA" id="ARBA00022679"/>
    </source>
</evidence>
<evidence type="ECO:0000256" key="4">
    <source>
        <dbReference type="ARBA" id="ARBA00016084"/>
    </source>
</evidence>
<dbReference type="Pfam" id="PF03062">
    <property type="entry name" value="MBOAT"/>
    <property type="match status" value="1"/>
</dbReference>
<dbReference type="PANTHER" id="PTHR13285:SF23">
    <property type="entry name" value="TEICHOIC ACID D-ALANYLTRANSFERASE"/>
    <property type="match status" value="1"/>
</dbReference>
<reference evidence="15 16" key="1">
    <citation type="submission" date="2020-08" db="EMBL/GenBank/DDBJ databases">
        <title>Genomic Encyclopedia of Type Strains, Phase IV (KMG-IV): sequencing the most valuable type-strain genomes for metagenomic binning, comparative biology and taxonomic classification.</title>
        <authorList>
            <person name="Goeker M."/>
        </authorList>
    </citation>
    <scope>NUCLEOTIDE SEQUENCE [LARGE SCALE GENOMIC DNA]</scope>
    <source>
        <strain evidence="15 16">DSM 12141</strain>
    </source>
</reference>
<evidence type="ECO:0000256" key="11">
    <source>
        <dbReference type="ARBA" id="ARBA00023315"/>
    </source>
</evidence>
<feature type="transmembrane region" description="Helical" evidence="14">
    <location>
        <begin position="318"/>
        <end position="336"/>
    </location>
</feature>
<evidence type="ECO:0000256" key="3">
    <source>
        <dbReference type="ARBA" id="ARBA00010323"/>
    </source>
</evidence>
<evidence type="ECO:0000256" key="7">
    <source>
        <dbReference type="ARBA" id="ARBA00022692"/>
    </source>
</evidence>
<sequence length="482" mass="53772">MIFSSFEFLSLFLPAFLLVYALAPAGWRNGVLLLASWIFYGWWSPTFLLLLIALTIVTWLGGLALDALPHGAPAAGGPRGGLLARHGRVWLLAALIVLNASILFWFKYINILVQTYNGLAPLAGAMPVQWQRVALPIGLSFIILQAISYLVDVYRGLCRPARSFIRLGAYKAMFGQLIAGPIVRYVWVEHELVSRPFSWENFSAGARKFMVGLCMKVLIADTLSPLVGAAFALPEPTFADAWLGCLAYSLQLFFDFAGYSAMAIGLGQMQGFRIPENFNHPYLATSIQDFWRRWHISLSTWIRDYLYIPLGGNRKGPVRTYVNLLITMAIAGMWHGSDSWNFLLWGLAHGVALALARAWRAWRLPAVPVLLSRCLTLLFVWLAWTIFRAPDFDTALLMYRAQLGLSGWALGDALRVDFQASHLVGLLLGLACVVLPHYRDRIRGRLPAGVLAFIDLWPVAGFLLAFALVASRDAVPFLYFQF</sequence>
<proteinExistence type="inferred from homology"/>
<evidence type="ECO:0000256" key="9">
    <source>
        <dbReference type="ARBA" id="ARBA00022989"/>
    </source>
</evidence>
<feature type="transmembrane region" description="Helical" evidence="14">
    <location>
        <begin position="45"/>
        <end position="68"/>
    </location>
</feature>
<gene>
    <name evidence="15" type="ORF">HNR28_001340</name>
</gene>
<protein>
    <recommendedName>
        <fullName evidence="4">Probable alginate O-acetylase AlgI</fullName>
    </recommendedName>
    <alternativeName>
        <fullName evidence="12">Alginate biosynthesis protein AlgI</fullName>
    </alternativeName>
</protein>
<evidence type="ECO:0000256" key="13">
    <source>
        <dbReference type="PIRNR" id="PIRNR016636"/>
    </source>
</evidence>
<evidence type="ECO:0000256" key="1">
    <source>
        <dbReference type="ARBA" id="ARBA00004651"/>
    </source>
</evidence>
<evidence type="ECO:0000256" key="5">
    <source>
        <dbReference type="ARBA" id="ARBA00022475"/>
    </source>
</evidence>
<evidence type="ECO:0000256" key="12">
    <source>
        <dbReference type="ARBA" id="ARBA00031030"/>
    </source>
</evidence>
<name>A0A7W9TM72_CASDE</name>
<keyword evidence="8" id="KW-0016">Alginate biosynthesis</keyword>
<dbReference type="InterPro" id="IPR051085">
    <property type="entry name" value="MB_O-acyltransferase"/>
</dbReference>
<dbReference type="Proteomes" id="UP000541136">
    <property type="component" value="Unassembled WGS sequence"/>
</dbReference>
<keyword evidence="5 13" id="KW-1003">Cell membrane</keyword>
<feature type="transmembrane region" description="Helical" evidence="14">
    <location>
        <begin position="241"/>
        <end position="266"/>
    </location>
</feature>
<feature type="transmembrane region" description="Helical" evidence="14">
    <location>
        <begin position="133"/>
        <end position="151"/>
    </location>
</feature>
<keyword evidence="6 13" id="KW-0808">Transferase</keyword>
<dbReference type="PIRSF" id="PIRSF016636">
    <property type="entry name" value="AlgI_DltB"/>
    <property type="match status" value="1"/>
</dbReference>
<comment type="similarity">
    <text evidence="3 13">Belongs to the membrane-bound acyltransferase family.</text>
</comment>
<dbReference type="RefSeq" id="WP_043684149.1">
    <property type="nucleotide sequence ID" value="NZ_JACHIB010000006.1"/>
</dbReference>
<dbReference type="InterPro" id="IPR004299">
    <property type="entry name" value="MBOAT_fam"/>
</dbReference>
<dbReference type="AlphaFoldDB" id="A0A7W9TM72"/>
<evidence type="ECO:0000256" key="14">
    <source>
        <dbReference type="SAM" id="Phobius"/>
    </source>
</evidence>
<evidence type="ECO:0000313" key="16">
    <source>
        <dbReference type="Proteomes" id="UP000541136"/>
    </source>
</evidence>
<keyword evidence="7 14" id="KW-0812">Transmembrane</keyword>
<feature type="transmembrane region" description="Helical" evidence="14">
    <location>
        <begin position="342"/>
        <end position="359"/>
    </location>
</feature>
<feature type="transmembrane region" description="Helical" evidence="14">
    <location>
        <begin position="450"/>
        <end position="470"/>
    </location>
</feature>
<dbReference type="EMBL" id="JACHIB010000006">
    <property type="protein sequence ID" value="MBB6083303.1"/>
    <property type="molecule type" value="Genomic_DNA"/>
</dbReference>
<feature type="transmembrane region" description="Helical" evidence="14">
    <location>
        <begin position="366"/>
        <end position="387"/>
    </location>
</feature>
<dbReference type="GO" id="GO:0042121">
    <property type="term" value="P:alginic acid biosynthetic process"/>
    <property type="evidence" value="ECO:0007669"/>
    <property type="project" value="UniProtKB-KW"/>
</dbReference>
<dbReference type="GO" id="GO:0016746">
    <property type="term" value="F:acyltransferase activity"/>
    <property type="evidence" value="ECO:0007669"/>
    <property type="project" value="UniProtKB-KW"/>
</dbReference>
<accession>A0A7W9TM72</accession>
<keyword evidence="11 13" id="KW-0012">Acyltransferase</keyword>
<keyword evidence="10 13" id="KW-0472">Membrane</keyword>
<dbReference type="PIRSF" id="PIRSF500217">
    <property type="entry name" value="AlgI"/>
    <property type="match status" value="1"/>
</dbReference>
<dbReference type="InterPro" id="IPR024194">
    <property type="entry name" value="Ac/AlaTfrase_AlgI/DltB"/>
</dbReference>
<evidence type="ECO:0000256" key="2">
    <source>
        <dbReference type="ARBA" id="ARBA00005182"/>
    </source>
</evidence>
<feature type="transmembrane region" description="Helical" evidence="14">
    <location>
        <begin position="420"/>
        <end position="438"/>
    </location>
</feature>
<evidence type="ECO:0000256" key="10">
    <source>
        <dbReference type="ARBA" id="ARBA00023136"/>
    </source>
</evidence>
<comment type="caution">
    <text evidence="15">The sequence shown here is derived from an EMBL/GenBank/DDBJ whole genome shotgun (WGS) entry which is preliminary data.</text>
</comment>
<dbReference type="GO" id="GO:0005886">
    <property type="term" value="C:plasma membrane"/>
    <property type="evidence" value="ECO:0007669"/>
    <property type="project" value="UniProtKB-SubCell"/>
</dbReference>
<evidence type="ECO:0000256" key="8">
    <source>
        <dbReference type="ARBA" id="ARBA00022841"/>
    </source>
</evidence>
<dbReference type="PANTHER" id="PTHR13285">
    <property type="entry name" value="ACYLTRANSFERASE"/>
    <property type="match status" value="1"/>
</dbReference>
<comment type="pathway">
    <text evidence="2">Glycan biosynthesis; alginate biosynthesis.</text>
</comment>
<feature type="transmembrane region" description="Helical" evidence="14">
    <location>
        <begin position="89"/>
        <end position="113"/>
    </location>
</feature>
<keyword evidence="9 14" id="KW-1133">Transmembrane helix</keyword>
<feature type="transmembrane region" description="Helical" evidence="14">
    <location>
        <begin position="163"/>
        <end position="187"/>
    </location>
</feature>
<organism evidence="15 16">
    <name type="scientific">Castellaniella defragrans</name>
    <name type="common">Alcaligenes defragrans</name>
    <dbReference type="NCBI Taxonomy" id="75697"/>
    <lineage>
        <taxon>Bacteria</taxon>
        <taxon>Pseudomonadati</taxon>
        <taxon>Pseudomonadota</taxon>
        <taxon>Betaproteobacteria</taxon>
        <taxon>Burkholderiales</taxon>
        <taxon>Alcaligenaceae</taxon>
        <taxon>Castellaniella</taxon>
    </lineage>
</organism>
<dbReference type="InterPro" id="IPR028362">
    <property type="entry name" value="AlgI"/>
</dbReference>
<evidence type="ECO:0000313" key="15">
    <source>
        <dbReference type="EMBL" id="MBB6083303.1"/>
    </source>
</evidence>
<comment type="subcellular location">
    <subcellularLocation>
        <location evidence="1">Cell membrane</location>
        <topology evidence="1">Multi-pass membrane protein</topology>
    </subcellularLocation>
</comment>